<dbReference type="Proteomes" id="UP000299102">
    <property type="component" value="Unassembled WGS sequence"/>
</dbReference>
<accession>A0A4C1VQP4</accession>
<organism evidence="2 3">
    <name type="scientific">Eumeta variegata</name>
    <name type="common">Bagworm moth</name>
    <name type="synonym">Eumeta japonica</name>
    <dbReference type="NCBI Taxonomy" id="151549"/>
    <lineage>
        <taxon>Eukaryota</taxon>
        <taxon>Metazoa</taxon>
        <taxon>Ecdysozoa</taxon>
        <taxon>Arthropoda</taxon>
        <taxon>Hexapoda</taxon>
        <taxon>Insecta</taxon>
        <taxon>Pterygota</taxon>
        <taxon>Neoptera</taxon>
        <taxon>Endopterygota</taxon>
        <taxon>Lepidoptera</taxon>
        <taxon>Glossata</taxon>
        <taxon>Ditrysia</taxon>
        <taxon>Tineoidea</taxon>
        <taxon>Psychidae</taxon>
        <taxon>Oiketicinae</taxon>
        <taxon>Eumeta</taxon>
    </lineage>
</organism>
<sequence>MDDSLELRVSMGGGNHLLSDGSRARLNLVRLVTKGGGHRTAVDDSDRILSRRADLSPHRPLLPGRRAQPFISAPSAV</sequence>
<dbReference type="EMBL" id="BGZK01000390">
    <property type="protein sequence ID" value="GBP40981.1"/>
    <property type="molecule type" value="Genomic_DNA"/>
</dbReference>
<proteinExistence type="predicted"/>
<evidence type="ECO:0000313" key="2">
    <source>
        <dbReference type="EMBL" id="GBP40981.1"/>
    </source>
</evidence>
<dbReference type="AlphaFoldDB" id="A0A4C1VQP4"/>
<feature type="region of interest" description="Disordered" evidence="1">
    <location>
        <begin position="55"/>
        <end position="77"/>
    </location>
</feature>
<comment type="caution">
    <text evidence="2">The sequence shown here is derived from an EMBL/GenBank/DDBJ whole genome shotgun (WGS) entry which is preliminary data.</text>
</comment>
<evidence type="ECO:0000313" key="3">
    <source>
        <dbReference type="Proteomes" id="UP000299102"/>
    </source>
</evidence>
<reference evidence="2 3" key="1">
    <citation type="journal article" date="2019" name="Commun. Biol.">
        <title>The bagworm genome reveals a unique fibroin gene that provides high tensile strength.</title>
        <authorList>
            <person name="Kono N."/>
            <person name="Nakamura H."/>
            <person name="Ohtoshi R."/>
            <person name="Tomita M."/>
            <person name="Numata K."/>
            <person name="Arakawa K."/>
        </authorList>
    </citation>
    <scope>NUCLEOTIDE SEQUENCE [LARGE SCALE GENOMIC DNA]</scope>
</reference>
<name>A0A4C1VQP4_EUMVA</name>
<protein>
    <submittedName>
        <fullName evidence="2">Uncharacterized protein</fullName>
    </submittedName>
</protein>
<evidence type="ECO:0000256" key="1">
    <source>
        <dbReference type="SAM" id="MobiDB-lite"/>
    </source>
</evidence>
<keyword evidence="3" id="KW-1185">Reference proteome</keyword>
<gene>
    <name evidence="2" type="ORF">EVAR_26062_1</name>
</gene>